<evidence type="ECO:0000256" key="1">
    <source>
        <dbReference type="SAM" id="MobiDB-lite"/>
    </source>
</evidence>
<feature type="compositionally biased region" description="Basic and acidic residues" evidence="1">
    <location>
        <begin position="1"/>
        <end position="10"/>
    </location>
</feature>
<reference evidence="2" key="1">
    <citation type="submission" date="2019-08" db="EMBL/GenBank/DDBJ databases">
        <authorList>
            <person name="Kucharzyk K."/>
            <person name="Murdoch R.W."/>
            <person name="Higgins S."/>
            <person name="Loffler F."/>
        </authorList>
    </citation>
    <scope>NUCLEOTIDE SEQUENCE</scope>
</reference>
<dbReference type="EMBL" id="VSSQ01005735">
    <property type="protein sequence ID" value="MPM30244.1"/>
    <property type="molecule type" value="Genomic_DNA"/>
</dbReference>
<feature type="region of interest" description="Disordered" evidence="1">
    <location>
        <begin position="1"/>
        <end position="67"/>
    </location>
</feature>
<gene>
    <name evidence="2" type="ORF">SDC9_76792</name>
</gene>
<comment type="caution">
    <text evidence="2">The sequence shown here is derived from an EMBL/GenBank/DDBJ whole genome shotgun (WGS) entry which is preliminary data.</text>
</comment>
<sequence>MEQTPEEKRPARAVPEAADEKHQQDVAVGPQLSFSAAPQREVQALPQERGQRDVPALPKFPHAQGAIGRVEVHRQTDAQKPGRPRGNVAVAGEVEVQLQGIA</sequence>
<protein>
    <submittedName>
        <fullName evidence="2">Uncharacterized protein</fullName>
    </submittedName>
</protein>
<proteinExistence type="predicted"/>
<accession>A0A644YW46</accession>
<dbReference type="AntiFam" id="ANF00121">
    <property type="entry name" value="Shadow ORF (opposite algI)"/>
</dbReference>
<organism evidence="2">
    <name type="scientific">bioreactor metagenome</name>
    <dbReference type="NCBI Taxonomy" id="1076179"/>
    <lineage>
        <taxon>unclassified sequences</taxon>
        <taxon>metagenomes</taxon>
        <taxon>ecological metagenomes</taxon>
    </lineage>
</organism>
<evidence type="ECO:0000313" key="2">
    <source>
        <dbReference type="EMBL" id="MPM30244.1"/>
    </source>
</evidence>
<name>A0A644YW46_9ZZZZ</name>
<dbReference type="AlphaFoldDB" id="A0A644YW46"/>